<accession>S4P4X5</accession>
<feature type="transmembrane region" description="Helical" evidence="1">
    <location>
        <begin position="12"/>
        <end position="32"/>
    </location>
</feature>
<evidence type="ECO:0000313" key="2">
    <source>
        <dbReference type="EMBL" id="JAA83703.1"/>
    </source>
</evidence>
<organism evidence="2">
    <name type="scientific">Pararge aegeria</name>
    <name type="common">speckled wood butterfly</name>
    <dbReference type="NCBI Taxonomy" id="116150"/>
    <lineage>
        <taxon>Eukaryota</taxon>
        <taxon>Metazoa</taxon>
        <taxon>Ecdysozoa</taxon>
        <taxon>Arthropoda</taxon>
        <taxon>Hexapoda</taxon>
        <taxon>Insecta</taxon>
        <taxon>Pterygota</taxon>
        <taxon>Neoptera</taxon>
        <taxon>Endopterygota</taxon>
        <taxon>Lepidoptera</taxon>
        <taxon>Glossata</taxon>
        <taxon>Ditrysia</taxon>
        <taxon>Papilionoidea</taxon>
        <taxon>Nymphalidae</taxon>
        <taxon>Satyrinae</taxon>
        <taxon>Satyrini</taxon>
        <taxon>Parargina</taxon>
        <taxon>Pararge</taxon>
    </lineage>
</organism>
<evidence type="ECO:0000256" key="1">
    <source>
        <dbReference type="SAM" id="Phobius"/>
    </source>
</evidence>
<protein>
    <submittedName>
        <fullName evidence="2">Uncharacterized protein</fullName>
    </submittedName>
</protein>
<feature type="transmembrane region" description="Helical" evidence="1">
    <location>
        <begin position="52"/>
        <end position="73"/>
    </location>
</feature>
<sequence>MIYDFCITKKVFSGHWAITACIFLYLFYSVKVTTNNMVSKETHTTVGNSISTRWRCSHLLTLFISLSLILGTLS</sequence>
<name>S4P4X5_9NEOP</name>
<keyword evidence="1" id="KW-0472">Membrane</keyword>
<reference evidence="2" key="2">
    <citation type="submission" date="2013-05" db="EMBL/GenBank/DDBJ databases">
        <authorList>
            <person name="Carter J.-M."/>
            <person name="Baker S.C."/>
            <person name="Pink R."/>
            <person name="Carter D.R.F."/>
            <person name="Collins A."/>
            <person name="Tomlin J."/>
            <person name="Gibbs M."/>
            <person name="Breuker C.J."/>
        </authorList>
    </citation>
    <scope>NUCLEOTIDE SEQUENCE</scope>
    <source>
        <tissue evidence="2">Ovary</tissue>
    </source>
</reference>
<proteinExistence type="predicted"/>
<keyword evidence="1" id="KW-1133">Transmembrane helix</keyword>
<reference evidence="2" key="1">
    <citation type="journal article" date="2013" name="BMC Genomics">
        <title>Unscrambling butterfly oogenesis.</title>
        <authorList>
            <person name="Carter J.M."/>
            <person name="Baker S.C."/>
            <person name="Pink R."/>
            <person name="Carter D.R."/>
            <person name="Collins A."/>
            <person name="Tomlin J."/>
            <person name="Gibbs M."/>
            <person name="Breuker C.J."/>
        </authorList>
    </citation>
    <scope>NUCLEOTIDE SEQUENCE</scope>
    <source>
        <tissue evidence="2">Ovary</tissue>
    </source>
</reference>
<keyword evidence="1" id="KW-0812">Transmembrane</keyword>
<dbReference type="EMBL" id="GAIX01008857">
    <property type="protein sequence ID" value="JAA83703.1"/>
    <property type="molecule type" value="Transcribed_RNA"/>
</dbReference>
<dbReference type="AlphaFoldDB" id="S4P4X5"/>